<evidence type="ECO:0000313" key="1">
    <source>
        <dbReference type="EMBL" id="KAI9918064.1"/>
    </source>
</evidence>
<comment type="caution">
    <text evidence="1">The sequence shown here is derived from an EMBL/GenBank/DDBJ whole genome shotgun (WGS) entry which is preliminary data.</text>
</comment>
<reference evidence="1 2" key="1">
    <citation type="journal article" date="2022" name="bioRxiv">
        <title>The genome of the oomycete Peronosclerospora sorghi, a cosmopolitan pathogen of maize and sorghum, is inflated with dispersed pseudogenes.</title>
        <authorList>
            <person name="Fletcher K."/>
            <person name="Martin F."/>
            <person name="Isakeit T."/>
            <person name="Cavanaugh K."/>
            <person name="Magill C."/>
            <person name="Michelmore R."/>
        </authorList>
    </citation>
    <scope>NUCLEOTIDE SEQUENCE [LARGE SCALE GENOMIC DNA]</scope>
    <source>
        <strain evidence="1">P6</strain>
    </source>
</reference>
<name>A0ACC0WJ50_9STRA</name>
<proteinExistence type="predicted"/>
<sequence>MTCGKAIAIPIQSQLLGVFNREFVVLVHRISQFGLFIVIQLIKSCGNFDPFSSQSVVVRIESHLLMQWDCHPWLILLDLLSLGLRNVLFNNTTR</sequence>
<gene>
    <name evidence="1" type="ORF">PsorP6_013335</name>
</gene>
<dbReference type="EMBL" id="CM047592">
    <property type="protein sequence ID" value="KAI9918064.1"/>
    <property type="molecule type" value="Genomic_DNA"/>
</dbReference>
<organism evidence="1 2">
    <name type="scientific">Peronosclerospora sorghi</name>
    <dbReference type="NCBI Taxonomy" id="230839"/>
    <lineage>
        <taxon>Eukaryota</taxon>
        <taxon>Sar</taxon>
        <taxon>Stramenopiles</taxon>
        <taxon>Oomycota</taxon>
        <taxon>Peronosporomycetes</taxon>
        <taxon>Peronosporales</taxon>
        <taxon>Peronosporaceae</taxon>
        <taxon>Peronosclerospora</taxon>
    </lineage>
</organism>
<dbReference type="Proteomes" id="UP001163321">
    <property type="component" value="Chromosome 13"/>
</dbReference>
<protein>
    <submittedName>
        <fullName evidence="1">Uncharacterized protein</fullName>
    </submittedName>
</protein>
<keyword evidence="2" id="KW-1185">Reference proteome</keyword>
<accession>A0ACC0WJ50</accession>
<evidence type="ECO:0000313" key="2">
    <source>
        <dbReference type="Proteomes" id="UP001163321"/>
    </source>
</evidence>